<keyword evidence="2" id="KW-1185">Reference proteome</keyword>
<name>A0A024GYG8_9MICC</name>
<evidence type="ECO:0000313" key="2">
    <source>
        <dbReference type="Proteomes" id="UP000035722"/>
    </source>
</evidence>
<dbReference type="AlphaFoldDB" id="A0A024GYG8"/>
<dbReference type="SUPFAM" id="SSF54001">
    <property type="entry name" value="Cysteine proteinases"/>
    <property type="match status" value="1"/>
</dbReference>
<dbReference type="EMBL" id="CAQI01000029">
    <property type="protein sequence ID" value="CCQ44677.1"/>
    <property type="molecule type" value="Genomic_DNA"/>
</dbReference>
<reference evidence="2" key="1">
    <citation type="journal article" date="2014" name="Genome Announc.">
        <title>Genome Sequence of Arthrobacter siccitolerans 4J27, a Xeroprotectant-Producing Desiccation-Tolerant Microorganism.</title>
        <authorList>
            <person name="Manzanera M."/>
            <person name="Santa-Cruz-Calvo L."/>
            <person name="Vilchez J.I."/>
            <person name="Garcia-Fontana C."/>
            <person name="Silva-Castro G.A."/>
            <person name="Calvo C."/>
            <person name="Gonzalez-Lopez J."/>
        </authorList>
    </citation>
    <scope>NUCLEOTIDE SEQUENCE [LARGE SCALE GENOMIC DNA]</scope>
    <source>
        <strain evidence="2">4J27</strain>
    </source>
</reference>
<sequence>MRPGDFILESPTSPWGSVVAAVGGGRYNHVRLVVDESGRSLSAEYEGANWEPDTFEGDVVVSPPLTDGQRARISKIAQELHGTPYSRRGLVLVGLARLGLRTPWISQELRWPDSLICSQLVDLAWRRAGFHAFDDGRQPQDVTPGDLADLAFRNGWPVYTL</sequence>
<protein>
    <submittedName>
        <fullName evidence="1">Uncharacterized protein</fullName>
    </submittedName>
</protein>
<evidence type="ECO:0000313" key="1">
    <source>
        <dbReference type="EMBL" id="CCQ44677.1"/>
    </source>
</evidence>
<dbReference type="InterPro" id="IPR038765">
    <property type="entry name" value="Papain-like_cys_pep_sf"/>
</dbReference>
<dbReference type="Proteomes" id="UP000035722">
    <property type="component" value="Unassembled WGS sequence"/>
</dbReference>
<proteinExistence type="predicted"/>
<dbReference type="RefSeq" id="WP_050053731.1">
    <property type="nucleotide sequence ID" value="NZ_CAQI01000029.1"/>
</dbReference>
<organism evidence="1 2">
    <name type="scientific">Pseudarthrobacter siccitolerans</name>
    <dbReference type="NCBI Taxonomy" id="861266"/>
    <lineage>
        <taxon>Bacteria</taxon>
        <taxon>Bacillati</taxon>
        <taxon>Actinomycetota</taxon>
        <taxon>Actinomycetes</taxon>
        <taxon>Micrococcales</taxon>
        <taxon>Micrococcaceae</taxon>
        <taxon>Pseudarthrobacter</taxon>
    </lineage>
</organism>
<accession>A0A024GYG8</accession>
<dbReference type="STRING" id="861266.ARTSIC4J27_605"/>
<dbReference type="Gene3D" id="3.90.1720.10">
    <property type="entry name" value="endopeptidase domain like (from Nostoc punctiforme)"/>
    <property type="match status" value="1"/>
</dbReference>
<comment type="caution">
    <text evidence="1">The sequence shown here is derived from an EMBL/GenBank/DDBJ whole genome shotgun (WGS) entry which is preliminary data.</text>
</comment>
<gene>
    <name evidence="1" type="ORF">ARTSIC4J27_605</name>
</gene>
<dbReference type="OrthoDB" id="3851563at2"/>